<evidence type="ECO:0000313" key="6">
    <source>
        <dbReference type="EMBL" id="KAA1194323.1"/>
    </source>
</evidence>
<keyword evidence="7" id="KW-1185">Reference proteome</keyword>
<dbReference type="InterPro" id="IPR012318">
    <property type="entry name" value="HTH_CRP"/>
</dbReference>
<keyword evidence="3" id="KW-0804">Transcription</keyword>
<keyword evidence="2" id="KW-0238">DNA-binding</keyword>
<dbReference type="GO" id="GO:0003677">
    <property type="term" value="F:DNA binding"/>
    <property type="evidence" value="ECO:0007669"/>
    <property type="project" value="UniProtKB-KW"/>
</dbReference>
<dbReference type="SUPFAM" id="SSF46785">
    <property type="entry name" value="Winged helix' DNA-binding domain"/>
    <property type="match status" value="1"/>
</dbReference>
<evidence type="ECO:0000256" key="3">
    <source>
        <dbReference type="ARBA" id="ARBA00023163"/>
    </source>
</evidence>
<dbReference type="InterPro" id="IPR014710">
    <property type="entry name" value="RmlC-like_jellyroll"/>
</dbReference>
<evidence type="ECO:0000259" key="4">
    <source>
        <dbReference type="PROSITE" id="PS50042"/>
    </source>
</evidence>
<dbReference type="PANTHER" id="PTHR24567">
    <property type="entry name" value="CRP FAMILY TRANSCRIPTIONAL REGULATORY PROTEIN"/>
    <property type="match status" value="1"/>
</dbReference>
<evidence type="ECO:0000256" key="1">
    <source>
        <dbReference type="ARBA" id="ARBA00023015"/>
    </source>
</evidence>
<accession>A0A5B0X509</accession>
<dbReference type="GO" id="GO:0003700">
    <property type="term" value="F:DNA-binding transcription factor activity"/>
    <property type="evidence" value="ECO:0007669"/>
    <property type="project" value="TreeGrafter"/>
</dbReference>
<dbReference type="Pfam" id="PF00027">
    <property type="entry name" value="cNMP_binding"/>
    <property type="match status" value="1"/>
</dbReference>
<dbReference type="PROSITE" id="PS50042">
    <property type="entry name" value="CNMP_BINDING_3"/>
    <property type="match status" value="1"/>
</dbReference>
<proteinExistence type="predicted"/>
<dbReference type="InterPro" id="IPR036388">
    <property type="entry name" value="WH-like_DNA-bd_sf"/>
</dbReference>
<dbReference type="RefSeq" id="WP_149609792.1">
    <property type="nucleotide sequence ID" value="NZ_VTUX01000001.1"/>
</dbReference>
<gene>
    <name evidence="6" type="ORF">F0M18_02515</name>
</gene>
<dbReference type="Proteomes" id="UP000323708">
    <property type="component" value="Unassembled WGS sequence"/>
</dbReference>
<dbReference type="InterPro" id="IPR050397">
    <property type="entry name" value="Env_Response_Regulators"/>
</dbReference>
<feature type="domain" description="Cyclic nucleotide-binding" evidence="4">
    <location>
        <begin position="15"/>
        <end position="112"/>
    </location>
</feature>
<evidence type="ECO:0000313" key="7">
    <source>
        <dbReference type="Proteomes" id="UP000323708"/>
    </source>
</evidence>
<dbReference type="EMBL" id="VTUX01000001">
    <property type="protein sequence ID" value="KAA1194323.1"/>
    <property type="molecule type" value="Genomic_DNA"/>
</dbReference>
<evidence type="ECO:0000256" key="2">
    <source>
        <dbReference type="ARBA" id="ARBA00023125"/>
    </source>
</evidence>
<sequence>MQDINPRQVIESGSWFQGLPGSALDQLAAAAVIRELPVLSYIYEQGLPTREICCLLSGRVRVSISSPNGQEFALVDHEQGTWLGLPALMGDQQRVIDARVIESSRLLVLPREVVLAVGDEHPVMYRNLFYHNQEMLRGLHVLMAGILFYPLRSRVAGRLLDFARDHGKDTAEGLLLDIKISQSEFARLSLGSRQRVNKVFREWSERGIVITRDEYLLIPSIENLEGEISLFE</sequence>
<protein>
    <submittedName>
        <fullName evidence="6">Crp/Fnr family transcriptional regulator</fullName>
    </submittedName>
</protein>
<dbReference type="PROSITE" id="PS51063">
    <property type="entry name" value="HTH_CRP_2"/>
    <property type="match status" value="1"/>
</dbReference>
<dbReference type="AlphaFoldDB" id="A0A5B0X509"/>
<dbReference type="CDD" id="cd00038">
    <property type="entry name" value="CAP_ED"/>
    <property type="match status" value="1"/>
</dbReference>
<reference evidence="6 7" key="1">
    <citation type="submission" date="2019-09" db="EMBL/GenBank/DDBJ databases">
        <authorList>
            <person name="Chen X.-Y."/>
        </authorList>
    </citation>
    <scope>NUCLEOTIDE SEQUENCE [LARGE SCALE GENOMIC DNA]</scope>
    <source>
        <strain evidence="6 7">NY5</strain>
    </source>
</reference>
<dbReference type="InterPro" id="IPR018490">
    <property type="entry name" value="cNMP-bd_dom_sf"/>
</dbReference>
<name>A0A5B0X509_9GAMM</name>
<keyword evidence="1" id="KW-0805">Transcription regulation</keyword>
<evidence type="ECO:0000259" key="5">
    <source>
        <dbReference type="PROSITE" id="PS51063"/>
    </source>
</evidence>
<dbReference type="Gene3D" id="1.10.10.10">
    <property type="entry name" value="Winged helix-like DNA-binding domain superfamily/Winged helix DNA-binding domain"/>
    <property type="match status" value="1"/>
</dbReference>
<dbReference type="InterPro" id="IPR000595">
    <property type="entry name" value="cNMP-bd_dom"/>
</dbReference>
<dbReference type="GO" id="GO:0005829">
    <property type="term" value="C:cytosol"/>
    <property type="evidence" value="ECO:0007669"/>
    <property type="project" value="TreeGrafter"/>
</dbReference>
<dbReference type="Gene3D" id="2.60.120.10">
    <property type="entry name" value="Jelly Rolls"/>
    <property type="match status" value="1"/>
</dbReference>
<dbReference type="SMART" id="SM00100">
    <property type="entry name" value="cNMP"/>
    <property type="match status" value="1"/>
</dbReference>
<dbReference type="Pfam" id="PF13545">
    <property type="entry name" value="HTH_Crp_2"/>
    <property type="match status" value="1"/>
</dbReference>
<dbReference type="SUPFAM" id="SSF51206">
    <property type="entry name" value="cAMP-binding domain-like"/>
    <property type="match status" value="1"/>
</dbReference>
<dbReference type="InterPro" id="IPR036390">
    <property type="entry name" value="WH_DNA-bd_sf"/>
</dbReference>
<dbReference type="PANTHER" id="PTHR24567:SF74">
    <property type="entry name" value="HTH-TYPE TRANSCRIPTIONAL REGULATOR ARCR"/>
    <property type="match status" value="1"/>
</dbReference>
<feature type="domain" description="HTH crp-type" evidence="5">
    <location>
        <begin position="149"/>
        <end position="222"/>
    </location>
</feature>
<comment type="caution">
    <text evidence="6">The sequence shown here is derived from an EMBL/GenBank/DDBJ whole genome shotgun (WGS) entry which is preliminary data.</text>
</comment>
<organism evidence="6 7">
    <name type="scientific">Pseudohalioglobus sediminis</name>
    <dbReference type="NCBI Taxonomy" id="2606449"/>
    <lineage>
        <taxon>Bacteria</taxon>
        <taxon>Pseudomonadati</taxon>
        <taxon>Pseudomonadota</taxon>
        <taxon>Gammaproteobacteria</taxon>
        <taxon>Cellvibrionales</taxon>
        <taxon>Halieaceae</taxon>
        <taxon>Pseudohalioglobus</taxon>
    </lineage>
</organism>